<proteinExistence type="predicted"/>
<accession>A0A7W5VAW4</accession>
<evidence type="ECO:0000313" key="1">
    <source>
        <dbReference type="EMBL" id="MBB3728284.1"/>
    </source>
</evidence>
<name>A0A7W5VAW4_9ACTN</name>
<dbReference type="AlphaFoldDB" id="A0A7W5VAW4"/>
<protein>
    <submittedName>
        <fullName evidence="1">Uncharacterized protein</fullName>
    </submittedName>
</protein>
<comment type="caution">
    <text evidence="1">The sequence shown here is derived from an EMBL/GenBank/DDBJ whole genome shotgun (WGS) entry which is preliminary data.</text>
</comment>
<sequence length="33" mass="3483">MLGALVHDTVVEQVATLLGLSPETVDPGYDERG</sequence>
<evidence type="ECO:0000313" key="2">
    <source>
        <dbReference type="Proteomes" id="UP000579945"/>
    </source>
</evidence>
<dbReference type="Proteomes" id="UP000579945">
    <property type="component" value="Unassembled WGS sequence"/>
</dbReference>
<keyword evidence="2" id="KW-1185">Reference proteome</keyword>
<organism evidence="1 2">
    <name type="scientific">Nonomuraea dietziae</name>
    <dbReference type="NCBI Taxonomy" id="65515"/>
    <lineage>
        <taxon>Bacteria</taxon>
        <taxon>Bacillati</taxon>
        <taxon>Actinomycetota</taxon>
        <taxon>Actinomycetes</taxon>
        <taxon>Streptosporangiales</taxon>
        <taxon>Streptosporangiaceae</taxon>
        <taxon>Nonomuraea</taxon>
    </lineage>
</organism>
<dbReference type="EMBL" id="JACIBV010000001">
    <property type="protein sequence ID" value="MBB3728284.1"/>
    <property type="molecule type" value="Genomic_DNA"/>
</dbReference>
<reference evidence="1 2" key="1">
    <citation type="submission" date="2020-08" db="EMBL/GenBank/DDBJ databases">
        <title>Sequencing the genomes of 1000 actinobacteria strains.</title>
        <authorList>
            <person name="Klenk H.-P."/>
        </authorList>
    </citation>
    <scope>NUCLEOTIDE SEQUENCE [LARGE SCALE GENOMIC DNA]</scope>
    <source>
        <strain evidence="1 2">DSM 44320</strain>
    </source>
</reference>
<gene>
    <name evidence="1" type="ORF">FHR33_004144</name>
</gene>